<dbReference type="AlphaFoldDB" id="A0A3E1NTY0"/>
<dbReference type="Proteomes" id="UP000261174">
    <property type="component" value="Unassembled WGS sequence"/>
</dbReference>
<evidence type="ECO:0000313" key="1">
    <source>
        <dbReference type="EMBL" id="RFM31294.1"/>
    </source>
</evidence>
<keyword evidence="2" id="KW-1185">Reference proteome</keyword>
<reference evidence="1 2" key="1">
    <citation type="submission" date="2018-08" db="EMBL/GenBank/DDBJ databases">
        <title>Chitinophaga sp. K20C18050901, a novel bacterium isolated from forest soil.</title>
        <authorList>
            <person name="Wang C."/>
        </authorList>
    </citation>
    <scope>NUCLEOTIDE SEQUENCE [LARGE SCALE GENOMIC DNA]</scope>
    <source>
        <strain evidence="1 2">K20C18050901</strain>
    </source>
</reference>
<dbReference type="InterPro" id="IPR016024">
    <property type="entry name" value="ARM-type_fold"/>
</dbReference>
<comment type="caution">
    <text evidence="1">The sequence shown here is derived from an EMBL/GenBank/DDBJ whole genome shotgun (WGS) entry which is preliminary data.</text>
</comment>
<dbReference type="EMBL" id="QTJV01000015">
    <property type="protein sequence ID" value="RFM31294.1"/>
    <property type="molecule type" value="Genomic_DNA"/>
</dbReference>
<sequence>MSKITDEIRERRAALTSQSLMMLDLVPHSDTDAKYSLLSGATPYLHDPAIAEKWLSLIATETDSTLKADMIRQLAGTGLRQLSNTTELINIMIASLAQDESRDLILPVLGRLSITDPTARQHLIQFYKQQENADTSRLILSWLLIPVDASPADIAFYKEIMNQADETDKLVIVNRLLLQDTLDLETITKLLQPDEPVAIKEMVLRFCFDRSFVPVAALVKLIATDTTPFIRIWCIQLLAVHGIDSTELTDTILHAYTQDPDQSVKQAALRVFEYSLLLTPAIIAHLCAQLATAQNLQLLYLLAPYTAKNETLVNALLELSSQNIRADLAVAIYNILGKLIAQRPALFERFVQAYEQEQKEECRTAILQAITSFTPNDDSLNSFYSKALQAPSAAIKEAGIKGILLIPLTKANTEVVEAAAPVLLHTQLNRELRRLLAKKISMIPLLSPATVKIFSQLADHEQDQTIKEICTKVQENAISQAGSSNINWEQWLHKADVEHNFSGIFPHIWMYYGENPEMANRILWAALTPGNSSSLYQEGISDIEILRFLAVHKGMDDQLSRYALTQLLTIDLGNESKFNHYLLALKGNPGFAELREGLWQLLEKRGRYINLILLDEVLQPNEAEFRQQIDKQQTPAGIIPYISYLQANCSWAPVPDLLQHIMAKPFVSQDNDAMRAMKDACRNACIDAEALQRNVAPTTNDDGPGFAD</sequence>
<dbReference type="SUPFAM" id="SSF48371">
    <property type="entry name" value="ARM repeat"/>
    <property type="match status" value="1"/>
</dbReference>
<accession>A0A3E1NTY0</accession>
<name>A0A3E1NTY0_9BACT</name>
<evidence type="ECO:0000313" key="2">
    <source>
        <dbReference type="Proteomes" id="UP000261174"/>
    </source>
</evidence>
<dbReference type="InterPro" id="IPR011989">
    <property type="entry name" value="ARM-like"/>
</dbReference>
<protein>
    <submittedName>
        <fullName evidence="1">Uncharacterized protein</fullName>
    </submittedName>
</protein>
<gene>
    <name evidence="1" type="ORF">DXN04_29650</name>
</gene>
<organism evidence="1 2">
    <name type="scientific">Chitinophaga silvisoli</name>
    <dbReference type="NCBI Taxonomy" id="2291814"/>
    <lineage>
        <taxon>Bacteria</taxon>
        <taxon>Pseudomonadati</taxon>
        <taxon>Bacteroidota</taxon>
        <taxon>Chitinophagia</taxon>
        <taxon>Chitinophagales</taxon>
        <taxon>Chitinophagaceae</taxon>
        <taxon>Chitinophaga</taxon>
    </lineage>
</organism>
<dbReference type="Gene3D" id="1.25.10.10">
    <property type="entry name" value="Leucine-rich Repeat Variant"/>
    <property type="match status" value="1"/>
</dbReference>
<dbReference type="OrthoDB" id="606040at2"/>
<proteinExistence type="predicted"/>
<dbReference type="RefSeq" id="WP_116857041.1">
    <property type="nucleotide sequence ID" value="NZ_QTJV01000015.1"/>
</dbReference>